<evidence type="ECO:0000256" key="5">
    <source>
        <dbReference type="ARBA" id="ARBA00023098"/>
    </source>
</evidence>
<dbReference type="EC" id="1.1.1.270" evidence="7"/>
<keyword evidence="3" id="KW-0752">Steroid biosynthesis</keyword>
<sequence>MPSASMPAAPWEDGAAAKQLFVLVTGANSGIGLGIGQRLIDEFAAAHPSASDHLIVITTTRSASKSRQTTNALRRYLETQEAGAAASATLTLHPSRIHLASIELDLCNLPSVYAAAERLRFTPLSIYTGAGKAASSPHTIPRLDSVIFNAGIGGWTGIDWWNLLINVLCDGIQQATTFPTCKAATGGLLVDPLTGKEVRRAEAGADLDDVLGQVFCANTFGHYVFAHALLPLLCGTSESGKSGNSKPLGESVLGPGPARIIWESSVEAYTWESLSLDDFQGIHTIAAYESSKRLMDVLALTAGLKSVAPASAPFFKADNDERESTEDYKSIIVPATYVTHPGVVCSTIFPLNWFFFALYNLGMYFSRWLGSPWHPVTAYKGAAAACWVALQPQSTLDALDAQHVKWGTGTTRGGTALVKRSEVEGWGFRGLAGEELELTAIDSVTGKAWSDGNGDPLAPLFPFSAYLLNSRGRKKGAATLTAERREEFEALGRDCWQEMERLRKVWTERVFKARKDGET</sequence>
<evidence type="ECO:0000256" key="2">
    <source>
        <dbReference type="ARBA" id="ARBA00022857"/>
    </source>
</evidence>
<reference evidence="7 8" key="1">
    <citation type="submission" date="2024-01" db="EMBL/GenBank/DDBJ databases">
        <authorList>
            <person name="Allen C."/>
            <person name="Tagirdzhanova G."/>
        </authorList>
    </citation>
    <scope>NUCLEOTIDE SEQUENCE [LARGE SCALE GENOMIC DNA]</scope>
    <source>
        <strain evidence="7 8">CBS 573.63</strain>
    </source>
</reference>
<name>A0ABP0DZH4_9PEZI</name>
<keyword evidence="2" id="KW-0521">NADP</keyword>
<keyword evidence="1" id="KW-0444">Lipid biosynthesis</keyword>
<protein>
    <submittedName>
        <fullName evidence="7">3-keto-steroid reductase</fullName>
        <ecNumber evidence="7">1.1.1.270</ecNumber>
    </submittedName>
</protein>
<organism evidence="7 8">
    <name type="scientific">Sporothrix epigloea</name>
    <dbReference type="NCBI Taxonomy" id="1892477"/>
    <lineage>
        <taxon>Eukaryota</taxon>
        <taxon>Fungi</taxon>
        <taxon>Dikarya</taxon>
        <taxon>Ascomycota</taxon>
        <taxon>Pezizomycotina</taxon>
        <taxon>Sordariomycetes</taxon>
        <taxon>Sordariomycetidae</taxon>
        <taxon>Ophiostomatales</taxon>
        <taxon>Ophiostomataceae</taxon>
        <taxon>Sporothrix</taxon>
    </lineage>
</organism>
<proteinExistence type="inferred from homology"/>
<dbReference type="GO" id="GO:0000253">
    <property type="term" value="F:3-beta-hydroxysteroid 3-dehydrogenase (NADP+) activity"/>
    <property type="evidence" value="ECO:0007669"/>
    <property type="project" value="UniProtKB-EC"/>
</dbReference>
<keyword evidence="5" id="KW-0443">Lipid metabolism</keyword>
<evidence type="ECO:0000256" key="1">
    <source>
        <dbReference type="ARBA" id="ARBA00022516"/>
    </source>
</evidence>
<dbReference type="InterPro" id="IPR051593">
    <property type="entry name" value="Ergosterol_Biosynth_ERG27"/>
</dbReference>
<dbReference type="Proteomes" id="UP001642501">
    <property type="component" value="Unassembled WGS sequence"/>
</dbReference>
<keyword evidence="4 7" id="KW-0560">Oxidoreductase</keyword>
<accession>A0ABP0DZH4</accession>
<evidence type="ECO:0000313" key="7">
    <source>
        <dbReference type="EMBL" id="CAK7273577.1"/>
    </source>
</evidence>
<dbReference type="PANTHER" id="PTHR43647:SF1">
    <property type="entry name" value="3-KETO-STEROID REDUCTASE ERG27"/>
    <property type="match status" value="1"/>
</dbReference>
<evidence type="ECO:0000256" key="3">
    <source>
        <dbReference type="ARBA" id="ARBA00022955"/>
    </source>
</evidence>
<dbReference type="InterPro" id="IPR036291">
    <property type="entry name" value="NAD(P)-bd_dom_sf"/>
</dbReference>
<keyword evidence="8" id="KW-1185">Reference proteome</keyword>
<dbReference type="EMBL" id="CAWUOM010000137">
    <property type="protein sequence ID" value="CAK7273577.1"/>
    <property type="molecule type" value="Genomic_DNA"/>
</dbReference>
<comment type="similarity">
    <text evidence="6">Belongs to the short-chain dehydrogenases/reductases (SDR) family. ERG27 subfamily.</text>
</comment>
<evidence type="ECO:0000256" key="4">
    <source>
        <dbReference type="ARBA" id="ARBA00023002"/>
    </source>
</evidence>
<evidence type="ECO:0000313" key="8">
    <source>
        <dbReference type="Proteomes" id="UP001642501"/>
    </source>
</evidence>
<evidence type="ECO:0000256" key="6">
    <source>
        <dbReference type="ARBA" id="ARBA00023593"/>
    </source>
</evidence>
<comment type="caution">
    <text evidence="7">The sequence shown here is derived from an EMBL/GenBank/DDBJ whole genome shotgun (WGS) entry which is preliminary data.</text>
</comment>
<dbReference type="Gene3D" id="3.40.50.720">
    <property type="entry name" value="NAD(P)-binding Rossmann-like Domain"/>
    <property type="match status" value="1"/>
</dbReference>
<dbReference type="PANTHER" id="PTHR43647">
    <property type="entry name" value="DEHYDROGENASE"/>
    <property type="match status" value="1"/>
</dbReference>
<dbReference type="SUPFAM" id="SSF51735">
    <property type="entry name" value="NAD(P)-binding Rossmann-fold domains"/>
    <property type="match status" value="1"/>
</dbReference>
<gene>
    <name evidence="7" type="primary">ERG27</name>
    <name evidence="7" type="ORF">SEPCBS57363_005722</name>
</gene>